<reference evidence="3 4" key="1">
    <citation type="journal article" date="2018" name="BMC Genomics">
        <title>Genomic evidence for intraspecific hybridization in a clonal and extremely halotolerant yeast.</title>
        <authorList>
            <person name="Gostincar C."/>
            <person name="Stajich J.E."/>
            <person name="Zupancic J."/>
            <person name="Zalar P."/>
            <person name="Gunde-Cimerman N."/>
        </authorList>
    </citation>
    <scope>NUCLEOTIDE SEQUENCE [LARGE SCALE GENOMIC DNA]</scope>
    <source>
        <strain evidence="3 4">EXF-2682</strain>
    </source>
</reference>
<evidence type="ECO:0000313" key="4">
    <source>
        <dbReference type="Proteomes" id="UP000269276"/>
    </source>
</evidence>
<dbReference type="PANTHER" id="PTHR36223">
    <property type="entry name" value="BETA-LACTAMASE-TYPE TRANSPEPTIDASE FOLD DOMAIN CONTAINING PROTEIN"/>
    <property type="match status" value="1"/>
</dbReference>
<dbReference type="AlphaFoldDB" id="A0A3M7EBC1"/>
<feature type="region of interest" description="Disordered" evidence="1">
    <location>
        <begin position="273"/>
        <end position="319"/>
    </location>
</feature>
<gene>
    <name evidence="3" type="ORF">D0863_03724</name>
</gene>
<accession>A0A3M7EBC1</accession>
<evidence type="ECO:0000313" key="3">
    <source>
        <dbReference type="EMBL" id="RMY73677.1"/>
    </source>
</evidence>
<name>A0A3M7EBC1_HORWE</name>
<proteinExistence type="predicted"/>
<evidence type="ECO:0000259" key="2">
    <source>
        <dbReference type="Pfam" id="PF25534"/>
    </source>
</evidence>
<sequence>MKIDGIEGLRVSIRVGGSDLQEYDDLTDVLDDPFNAVKYVEASSGSNFMIHTRIKRSGSRRLQPPSKADSLQFDVSLDGRCIARHISDINNHKDDYSKDIDSVTENHDGKFVRRLFQFADLTTNESNDDASKWLDVRKVKSLGEIQIKFLWCRTGKTIPADERSNRHVKYSGQNAIPEKCLKGRAISSQAVLGVGMPCTGHSSIHATYPYGSQPFATYVFRYRSHRDLQIEGIIPRSPSPEPGVPLEERDPATLSIEEARELVRILREKHSGHVQGKDEIEPQIKNEGAKRASSQMAAPEDDDDLTVLSEGRSSKRMRGATDEVVDCIDLTGT</sequence>
<organism evidence="3 4">
    <name type="scientific">Hortaea werneckii</name>
    <name type="common">Black yeast</name>
    <name type="synonym">Cladosporium werneckii</name>
    <dbReference type="NCBI Taxonomy" id="91943"/>
    <lineage>
        <taxon>Eukaryota</taxon>
        <taxon>Fungi</taxon>
        <taxon>Dikarya</taxon>
        <taxon>Ascomycota</taxon>
        <taxon>Pezizomycotina</taxon>
        <taxon>Dothideomycetes</taxon>
        <taxon>Dothideomycetidae</taxon>
        <taxon>Mycosphaerellales</taxon>
        <taxon>Teratosphaeriaceae</taxon>
        <taxon>Hortaea</taxon>
    </lineage>
</organism>
<dbReference type="Proteomes" id="UP000269276">
    <property type="component" value="Unassembled WGS sequence"/>
</dbReference>
<dbReference type="Pfam" id="PF25534">
    <property type="entry name" value="DUF7918"/>
    <property type="match status" value="1"/>
</dbReference>
<feature type="compositionally biased region" description="Basic and acidic residues" evidence="1">
    <location>
        <begin position="273"/>
        <end position="290"/>
    </location>
</feature>
<dbReference type="VEuPathDB" id="FungiDB:BTJ68_13884"/>
<feature type="domain" description="DUF7918" evidence="2">
    <location>
        <begin position="8"/>
        <end position="237"/>
    </location>
</feature>
<evidence type="ECO:0000256" key="1">
    <source>
        <dbReference type="SAM" id="MobiDB-lite"/>
    </source>
</evidence>
<dbReference type="EMBL" id="QWIP01000091">
    <property type="protein sequence ID" value="RMY73677.1"/>
    <property type="molecule type" value="Genomic_DNA"/>
</dbReference>
<dbReference type="PANTHER" id="PTHR36223:SF1">
    <property type="entry name" value="TRANSCRIPTION ELONGATION FACTOR EAF N-TERMINAL DOMAIN-CONTAINING PROTEIN"/>
    <property type="match status" value="1"/>
</dbReference>
<dbReference type="OrthoDB" id="3364132at2759"/>
<comment type="caution">
    <text evidence="3">The sequence shown here is derived from an EMBL/GenBank/DDBJ whole genome shotgun (WGS) entry which is preliminary data.</text>
</comment>
<dbReference type="InterPro" id="IPR057678">
    <property type="entry name" value="DUF7918"/>
</dbReference>
<protein>
    <recommendedName>
        <fullName evidence="2">DUF7918 domain-containing protein</fullName>
    </recommendedName>
</protein>